<sequence>MPQKRPKLTLPSTLLQSHTAPLQPPSFSHVSHIRIPSPAPKNVALATPRRVVTFSDVPEVIAGATFSPSESEGGSAVTSGGGWSPWSPDDPLEDEEGPAKVYSMRKDWWDSRERGIRDRGLVTRGNTDEGKDASCDASPAGGQGSQRAAMSATLVGRGVRT</sequence>
<feature type="compositionally biased region" description="Basic and acidic residues" evidence="1">
    <location>
        <begin position="113"/>
        <end position="134"/>
    </location>
</feature>
<feature type="region of interest" description="Disordered" evidence="1">
    <location>
        <begin position="1"/>
        <end position="33"/>
    </location>
</feature>
<keyword evidence="3" id="KW-1185">Reference proteome</keyword>
<organism evidence="2 3">
    <name type="scientific">Pyronema omphalodes (strain CBS 100304)</name>
    <name type="common">Pyronema confluens</name>
    <dbReference type="NCBI Taxonomy" id="1076935"/>
    <lineage>
        <taxon>Eukaryota</taxon>
        <taxon>Fungi</taxon>
        <taxon>Dikarya</taxon>
        <taxon>Ascomycota</taxon>
        <taxon>Pezizomycotina</taxon>
        <taxon>Pezizomycetes</taxon>
        <taxon>Pezizales</taxon>
        <taxon>Pyronemataceae</taxon>
        <taxon>Pyronema</taxon>
    </lineage>
</organism>
<protein>
    <submittedName>
        <fullName evidence="2">Uncharacterized protein</fullName>
    </submittedName>
</protein>
<evidence type="ECO:0000256" key="1">
    <source>
        <dbReference type="SAM" id="MobiDB-lite"/>
    </source>
</evidence>
<feature type="compositionally biased region" description="Polar residues" evidence="1">
    <location>
        <begin position="66"/>
        <end position="78"/>
    </location>
</feature>
<name>U4LDQ4_PYROM</name>
<evidence type="ECO:0000313" key="2">
    <source>
        <dbReference type="EMBL" id="CCX12695.1"/>
    </source>
</evidence>
<feature type="compositionally biased region" description="Polar residues" evidence="1">
    <location>
        <begin position="10"/>
        <end position="29"/>
    </location>
</feature>
<dbReference type="Proteomes" id="UP000018144">
    <property type="component" value="Unassembled WGS sequence"/>
</dbReference>
<accession>U4LDQ4</accession>
<gene>
    <name evidence="2" type="ORF">PCON_12289</name>
</gene>
<evidence type="ECO:0000313" key="3">
    <source>
        <dbReference type="Proteomes" id="UP000018144"/>
    </source>
</evidence>
<dbReference type="AlphaFoldDB" id="U4LDQ4"/>
<proteinExistence type="predicted"/>
<reference evidence="2 3" key="1">
    <citation type="journal article" date="2013" name="PLoS Genet.">
        <title>The genome and development-dependent transcriptomes of Pyronema confluens: a window into fungal evolution.</title>
        <authorList>
            <person name="Traeger S."/>
            <person name="Altegoer F."/>
            <person name="Freitag M."/>
            <person name="Gabaldon T."/>
            <person name="Kempken F."/>
            <person name="Kumar A."/>
            <person name="Marcet-Houben M."/>
            <person name="Poggeler S."/>
            <person name="Stajich J.E."/>
            <person name="Nowrousian M."/>
        </authorList>
    </citation>
    <scope>NUCLEOTIDE SEQUENCE [LARGE SCALE GENOMIC DNA]</scope>
    <source>
        <strain evidence="3">CBS 100304</strain>
        <tissue evidence="2">Vegetative mycelium</tissue>
    </source>
</reference>
<feature type="region of interest" description="Disordered" evidence="1">
    <location>
        <begin position="63"/>
        <end position="99"/>
    </location>
</feature>
<dbReference type="OrthoDB" id="10641547at2759"/>
<dbReference type="EMBL" id="HF935723">
    <property type="protein sequence ID" value="CCX12695.1"/>
    <property type="molecule type" value="Genomic_DNA"/>
</dbReference>
<feature type="region of interest" description="Disordered" evidence="1">
    <location>
        <begin position="113"/>
        <end position="161"/>
    </location>
</feature>